<dbReference type="RefSeq" id="WP_008483677.1">
    <property type="nucleotide sequence ID" value="NZ_AMRI01000007.1"/>
</dbReference>
<dbReference type="EMBL" id="AMRI01000007">
    <property type="protein sequence ID" value="EKE75683.1"/>
    <property type="molecule type" value="Genomic_DNA"/>
</dbReference>
<dbReference type="InterPro" id="IPR010321">
    <property type="entry name" value="DUF922"/>
</dbReference>
<accession>K2JK79</accession>
<dbReference type="OrthoDB" id="7061036at2"/>
<keyword evidence="1" id="KW-0175">Coiled coil</keyword>
<evidence type="ECO:0000256" key="1">
    <source>
        <dbReference type="SAM" id="Coils"/>
    </source>
</evidence>
<gene>
    <name evidence="2" type="ORF">B3C1_06373</name>
</gene>
<sequence>MVLLWLVAASPFADAQVQYQENISYYPLRAANWQELLEAVRQRPGQGNQAWAQTAWNASYRLGFASSPGQCRLASMEVTFSVTINLPQWLDPPPALLERWQAFSSHVKDHEYSHRQYAVDMVKALKRRLLALPPGPDCDSLKATYRRIKDELEAERDAKDRALDERDRLWQLAEQRQYRP</sequence>
<evidence type="ECO:0000313" key="3">
    <source>
        <dbReference type="Proteomes" id="UP000006755"/>
    </source>
</evidence>
<evidence type="ECO:0008006" key="4">
    <source>
        <dbReference type="Google" id="ProtNLM"/>
    </source>
</evidence>
<dbReference type="AlphaFoldDB" id="K2JK79"/>
<reference evidence="2 3" key="1">
    <citation type="journal article" date="2012" name="J. Bacteriol.">
        <title>Genome Sequence of Gallaecimonas xiamenensis Type Strain 3-C-1.</title>
        <authorList>
            <person name="Lai Q."/>
            <person name="Wang L."/>
            <person name="Wang W."/>
            <person name="Shao Z."/>
        </authorList>
    </citation>
    <scope>NUCLEOTIDE SEQUENCE [LARGE SCALE GENOMIC DNA]</scope>
    <source>
        <strain evidence="2 3">3-C-1</strain>
    </source>
</reference>
<name>K2JK79_9GAMM</name>
<dbReference type="Pfam" id="PF06037">
    <property type="entry name" value="DUF922"/>
    <property type="match status" value="1"/>
</dbReference>
<keyword evidence="3" id="KW-1185">Reference proteome</keyword>
<dbReference type="STRING" id="745411.B3C1_06373"/>
<evidence type="ECO:0000313" key="2">
    <source>
        <dbReference type="EMBL" id="EKE75683.1"/>
    </source>
</evidence>
<feature type="coiled-coil region" evidence="1">
    <location>
        <begin position="138"/>
        <end position="165"/>
    </location>
</feature>
<organism evidence="2 3">
    <name type="scientific">Gallaecimonas xiamenensis 3-C-1</name>
    <dbReference type="NCBI Taxonomy" id="745411"/>
    <lineage>
        <taxon>Bacteria</taxon>
        <taxon>Pseudomonadati</taxon>
        <taxon>Pseudomonadota</taxon>
        <taxon>Gammaproteobacteria</taxon>
        <taxon>Enterobacterales</taxon>
        <taxon>Gallaecimonadaceae</taxon>
        <taxon>Gallaecimonas</taxon>
    </lineage>
</organism>
<comment type="caution">
    <text evidence="2">The sequence shown here is derived from an EMBL/GenBank/DDBJ whole genome shotgun (WGS) entry which is preliminary data.</text>
</comment>
<dbReference type="eggNOG" id="COG5661">
    <property type="taxonomic scope" value="Bacteria"/>
</dbReference>
<protein>
    <recommendedName>
        <fullName evidence="4">Secreted Zn-dependent protease</fullName>
    </recommendedName>
</protein>
<proteinExistence type="predicted"/>
<dbReference type="Proteomes" id="UP000006755">
    <property type="component" value="Unassembled WGS sequence"/>
</dbReference>